<gene>
    <name evidence="2" type="ORF">GCM10010126_48910</name>
</gene>
<feature type="compositionally biased region" description="Low complexity" evidence="1">
    <location>
        <begin position="1"/>
        <end position="19"/>
    </location>
</feature>
<comment type="caution">
    <text evidence="2">The sequence shown here is derived from an EMBL/GenBank/DDBJ whole genome shotgun (WGS) entry which is preliminary data.</text>
</comment>
<reference evidence="2" key="2">
    <citation type="submission" date="2022-09" db="EMBL/GenBank/DDBJ databases">
        <authorList>
            <person name="Sun Q."/>
            <person name="Ohkuma M."/>
        </authorList>
    </citation>
    <scope>NUCLEOTIDE SEQUENCE</scope>
    <source>
        <strain evidence="2">JCM 3093</strain>
    </source>
</reference>
<reference evidence="2" key="1">
    <citation type="journal article" date="2014" name="Int. J. Syst. Evol. Microbiol.">
        <title>Complete genome sequence of Corynebacterium casei LMG S-19264T (=DSM 44701T), isolated from a smear-ripened cheese.</title>
        <authorList>
            <consortium name="US DOE Joint Genome Institute (JGI-PGF)"/>
            <person name="Walter F."/>
            <person name="Albersmeier A."/>
            <person name="Kalinowski J."/>
            <person name="Ruckert C."/>
        </authorList>
    </citation>
    <scope>NUCLEOTIDE SEQUENCE</scope>
    <source>
        <strain evidence="2">JCM 3093</strain>
    </source>
</reference>
<proteinExistence type="predicted"/>
<dbReference type="AlphaFoldDB" id="A0AA37BKE6"/>
<evidence type="ECO:0000256" key="1">
    <source>
        <dbReference type="SAM" id="MobiDB-lite"/>
    </source>
</evidence>
<organism evidence="2 3">
    <name type="scientific">Planomonospora parontospora</name>
    <dbReference type="NCBI Taxonomy" id="58119"/>
    <lineage>
        <taxon>Bacteria</taxon>
        <taxon>Bacillati</taxon>
        <taxon>Actinomycetota</taxon>
        <taxon>Actinomycetes</taxon>
        <taxon>Streptosporangiales</taxon>
        <taxon>Streptosporangiaceae</taxon>
        <taxon>Planomonospora</taxon>
    </lineage>
</organism>
<name>A0AA37BKE6_9ACTN</name>
<feature type="region of interest" description="Disordered" evidence="1">
    <location>
        <begin position="1"/>
        <end position="64"/>
    </location>
</feature>
<sequence>MTSDDPGTPGGPRTPQGSGLSVLAAVPGAETAPVRSRAEPGRMPAEAAPAVIAAPAGRAPQEEG</sequence>
<feature type="compositionally biased region" description="Low complexity" evidence="1">
    <location>
        <begin position="44"/>
        <end position="64"/>
    </location>
</feature>
<protein>
    <submittedName>
        <fullName evidence="2">Uncharacterized protein</fullName>
    </submittedName>
</protein>
<accession>A0AA37BKE6</accession>
<dbReference type="Proteomes" id="UP000627984">
    <property type="component" value="Unassembled WGS sequence"/>
</dbReference>
<dbReference type="EMBL" id="BMQD01000016">
    <property type="protein sequence ID" value="GGK83810.1"/>
    <property type="molecule type" value="Genomic_DNA"/>
</dbReference>
<evidence type="ECO:0000313" key="3">
    <source>
        <dbReference type="Proteomes" id="UP000627984"/>
    </source>
</evidence>
<evidence type="ECO:0000313" key="2">
    <source>
        <dbReference type="EMBL" id="GGK83810.1"/>
    </source>
</evidence>
<dbReference type="RefSeq" id="WP_191896806.1">
    <property type="nucleotide sequence ID" value="NZ_BMQD01000016.1"/>
</dbReference>